<evidence type="ECO:0008006" key="4">
    <source>
        <dbReference type="Google" id="ProtNLM"/>
    </source>
</evidence>
<feature type="compositionally biased region" description="Polar residues" evidence="1">
    <location>
        <begin position="378"/>
        <end position="389"/>
    </location>
</feature>
<dbReference type="OMA" id="LMVQWRQ"/>
<dbReference type="OrthoDB" id="2357318at2759"/>
<evidence type="ECO:0000313" key="2">
    <source>
        <dbReference type="EMBL" id="EIW81326.1"/>
    </source>
</evidence>
<comment type="caution">
    <text evidence="2">The sequence shown here is derived from an EMBL/GenBank/DDBJ whole genome shotgun (WGS) entry which is preliminary data.</text>
</comment>
<gene>
    <name evidence="2" type="ORF">CONPUDRAFT_144146</name>
</gene>
<dbReference type="Proteomes" id="UP000053558">
    <property type="component" value="Unassembled WGS sequence"/>
</dbReference>
<dbReference type="PANTHER" id="PTHR39214:SF1">
    <property type="entry name" value="MICROBODY (PEROXISOME) BIOGENESIS PROTEIN PEROXIN 8 (EUROFUNG)"/>
    <property type="match status" value="1"/>
</dbReference>
<proteinExistence type="predicted"/>
<reference evidence="3" key="1">
    <citation type="journal article" date="2012" name="Science">
        <title>The Paleozoic origin of enzymatic lignin decomposition reconstructed from 31 fungal genomes.</title>
        <authorList>
            <person name="Floudas D."/>
            <person name="Binder M."/>
            <person name="Riley R."/>
            <person name="Barry K."/>
            <person name="Blanchette R.A."/>
            <person name="Henrissat B."/>
            <person name="Martinez A.T."/>
            <person name="Otillar R."/>
            <person name="Spatafora J.W."/>
            <person name="Yadav J.S."/>
            <person name="Aerts A."/>
            <person name="Benoit I."/>
            <person name="Boyd A."/>
            <person name="Carlson A."/>
            <person name="Copeland A."/>
            <person name="Coutinho P.M."/>
            <person name="de Vries R.P."/>
            <person name="Ferreira P."/>
            <person name="Findley K."/>
            <person name="Foster B."/>
            <person name="Gaskell J."/>
            <person name="Glotzer D."/>
            <person name="Gorecki P."/>
            <person name="Heitman J."/>
            <person name="Hesse C."/>
            <person name="Hori C."/>
            <person name="Igarashi K."/>
            <person name="Jurgens J.A."/>
            <person name="Kallen N."/>
            <person name="Kersten P."/>
            <person name="Kohler A."/>
            <person name="Kuees U."/>
            <person name="Kumar T.K.A."/>
            <person name="Kuo A."/>
            <person name="LaButti K."/>
            <person name="Larrondo L.F."/>
            <person name="Lindquist E."/>
            <person name="Ling A."/>
            <person name="Lombard V."/>
            <person name="Lucas S."/>
            <person name="Lundell T."/>
            <person name="Martin R."/>
            <person name="McLaughlin D.J."/>
            <person name="Morgenstern I."/>
            <person name="Morin E."/>
            <person name="Murat C."/>
            <person name="Nagy L.G."/>
            <person name="Nolan M."/>
            <person name="Ohm R.A."/>
            <person name="Patyshakuliyeva A."/>
            <person name="Rokas A."/>
            <person name="Ruiz-Duenas F.J."/>
            <person name="Sabat G."/>
            <person name="Salamov A."/>
            <person name="Samejima M."/>
            <person name="Schmutz J."/>
            <person name="Slot J.C."/>
            <person name="St John F."/>
            <person name="Stenlid J."/>
            <person name="Sun H."/>
            <person name="Sun S."/>
            <person name="Syed K."/>
            <person name="Tsang A."/>
            <person name="Wiebenga A."/>
            <person name="Young D."/>
            <person name="Pisabarro A."/>
            <person name="Eastwood D.C."/>
            <person name="Martin F."/>
            <person name="Cullen D."/>
            <person name="Grigoriev I.V."/>
            <person name="Hibbett D.S."/>
        </authorList>
    </citation>
    <scope>NUCLEOTIDE SEQUENCE [LARGE SCALE GENOMIC DNA]</scope>
    <source>
        <strain evidence="3">RWD-64-598 SS2</strain>
    </source>
</reference>
<organism evidence="2 3">
    <name type="scientific">Coniophora puteana (strain RWD-64-598)</name>
    <name type="common">Brown rot fungus</name>
    <dbReference type="NCBI Taxonomy" id="741705"/>
    <lineage>
        <taxon>Eukaryota</taxon>
        <taxon>Fungi</taxon>
        <taxon>Dikarya</taxon>
        <taxon>Basidiomycota</taxon>
        <taxon>Agaricomycotina</taxon>
        <taxon>Agaricomycetes</taxon>
        <taxon>Agaricomycetidae</taxon>
        <taxon>Boletales</taxon>
        <taxon>Coniophorineae</taxon>
        <taxon>Coniophoraceae</taxon>
        <taxon>Coniophora</taxon>
    </lineage>
</organism>
<dbReference type="AlphaFoldDB" id="A0A5M3MQI7"/>
<evidence type="ECO:0000256" key="1">
    <source>
        <dbReference type="SAM" id="MobiDB-lite"/>
    </source>
</evidence>
<dbReference type="EMBL" id="JH711578">
    <property type="protein sequence ID" value="EIW81326.1"/>
    <property type="molecule type" value="Genomic_DNA"/>
</dbReference>
<evidence type="ECO:0000313" key="3">
    <source>
        <dbReference type="Proteomes" id="UP000053558"/>
    </source>
</evidence>
<sequence length="741" mass="80601">MESQERGYVVLLTYLNRPSSNTPPLPTIQGLAAHYLAHLQPSPTPLAAALVSSALFRPFSHAKLTALTTALRHAVHLKFKALDAEPSTLFTPGVGTRLRRWATAIIRGFEGGHAIVRLACCSGLLLGLEDVHKRLPPKQRDVKARAEDELVMIVADVIDVFYSADPWGREFQPDTEAGEVDARSLCTLVMAQGLLLVPAEKFAALPLPSLLHFSAMTIDNAFQSGTFLSSLPSSALRTPEGRLFISSSAPVSESLRKLAASPVISSMGSLSKLCATTLAHLIDRRENLALPQVLQTFEALRELCARVESDWRASALSEISSEDDIAPETRELTSAIWSLLKILLFTTIMVTEAGLSAVVYLSPDTANAPRGSPRESPDSTPWPRSTSGVTSPTLALSTLHTLSHLSFVISQFGGAGQGAFSELKREFYLALDILSADKQESERFVEELCRPFLSQSPGEVSTSIKLANSNTVLNQAQKAYVLSSVEQLLPVLSTRTIRETVFPLCYPHLSDPGHRETYESAHSVVLGIFASHADKVEQLEADGTHDGVAESGNQGAAGFTDRIVPFYTECLIENSEEGKLSTPQLRLAFSALVRGAAKSVDTALAWFPLAAVLRAASAPGVDTERVHRLHLALVSSIPSLPLRVLPRALDAIAGVIDGLPREAYQRKELIDAVFDEIMERVGDREKEFALGWWGEQREKWVRGESDTSGLYEKATEAGKRWWGSWRDGRQEAAAGSISSRL</sequence>
<name>A0A5M3MQI7_CONPW</name>
<protein>
    <recommendedName>
        <fullName evidence="4">Peroxisomal membrane protein PEX17</fullName>
    </recommendedName>
</protein>
<feature type="region of interest" description="Disordered" evidence="1">
    <location>
        <begin position="366"/>
        <end position="389"/>
    </location>
</feature>
<dbReference type="InterPro" id="IPR055334">
    <property type="entry name" value="PEX8-like"/>
</dbReference>
<dbReference type="PANTHER" id="PTHR39214">
    <property type="entry name" value="MICROBODY (PEROXISOME) BIOGENESIS PROTEIN PEROXIN 8 (EUROFUNG)"/>
    <property type="match status" value="1"/>
</dbReference>
<accession>A0A5M3MQI7</accession>
<keyword evidence="3" id="KW-1185">Reference proteome</keyword>
<dbReference type="GeneID" id="19201899"/>
<dbReference type="KEGG" id="cput:CONPUDRAFT_144146"/>
<dbReference type="RefSeq" id="XP_007768694.1">
    <property type="nucleotide sequence ID" value="XM_007770504.1"/>
</dbReference>